<dbReference type="RefSeq" id="WP_005043268.1">
    <property type="nucleotide sequence ID" value="NZ_AOME01000054.1"/>
</dbReference>
<dbReference type="STRING" id="1227456.C450_10693"/>
<dbReference type="GO" id="GO:0016616">
    <property type="term" value="F:oxidoreductase activity, acting on the CH-OH group of donors, NAD or NADP as acceptor"/>
    <property type="evidence" value="ECO:0007669"/>
    <property type="project" value="TreeGrafter"/>
</dbReference>
<dbReference type="PANTHER" id="PTHR42760">
    <property type="entry name" value="SHORT-CHAIN DEHYDROGENASES/REDUCTASES FAMILY MEMBER"/>
    <property type="match status" value="1"/>
</dbReference>
<proteinExistence type="inferred from homology"/>
<dbReference type="OrthoDB" id="7442at2157"/>
<protein>
    <submittedName>
        <fullName evidence="2">Short-chain dehydrogenase/reductase SDR</fullName>
    </submittedName>
</protein>
<dbReference type="InterPro" id="IPR036291">
    <property type="entry name" value="NAD(P)-bd_dom_sf"/>
</dbReference>
<dbReference type="SUPFAM" id="SSF51735">
    <property type="entry name" value="NAD(P)-binding Rossmann-fold domains"/>
    <property type="match status" value="1"/>
</dbReference>
<keyword evidence="3" id="KW-1185">Reference proteome</keyword>
<comment type="similarity">
    <text evidence="1">Belongs to the short-chain dehydrogenases/reductases (SDR) family.</text>
</comment>
<evidence type="ECO:0000256" key="1">
    <source>
        <dbReference type="ARBA" id="ARBA00006484"/>
    </source>
</evidence>
<dbReference type="PATRIC" id="fig|1227456.3.peg.2161"/>
<dbReference type="InterPro" id="IPR002347">
    <property type="entry name" value="SDR_fam"/>
</dbReference>
<evidence type="ECO:0000313" key="3">
    <source>
        <dbReference type="Proteomes" id="UP000011625"/>
    </source>
</evidence>
<dbReference type="Proteomes" id="UP000011625">
    <property type="component" value="Unassembled WGS sequence"/>
</dbReference>
<organism evidence="2 3">
    <name type="scientific">Halococcus salifodinae DSM 8989</name>
    <dbReference type="NCBI Taxonomy" id="1227456"/>
    <lineage>
        <taxon>Archaea</taxon>
        <taxon>Methanobacteriati</taxon>
        <taxon>Methanobacteriota</taxon>
        <taxon>Stenosarchaea group</taxon>
        <taxon>Halobacteria</taxon>
        <taxon>Halobacteriales</taxon>
        <taxon>Halococcaceae</taxon>
        <taxon>Halococcus</taxon>
    </lineage>
</organism>
<dbReference type="PRINTS" id="PR00081">
    <property type="entry name" value="GDHRDH"/>
</dbReference>
<reference evidence="2 3" key="1">
    <citation type="journal article" date="2014" name="PLoS Genet.">
        <title>Phylogenetically driven sequencing of extremely halophilic archaea reveals strategies for static and dynamic osmo-response.</title>
        <authorList>
            <person name="Becker E.A."/>
            <person name="Seitzer P.M."/>
            <person name="Tritt A."/>
            <person name="Larsen D."/>
            <person name="Krusor M."/>
            <person name="Yao A.I."/>
            <person name="Wu D."/>
            <person name="Madern D."/>
            <person name="Eisen J.A."/>
            <person name="Darling A.E."/>
            <person name="Facciotti M.T."/>
        </authorList>
    </citation>
    <scope>NUCLEOTIDE SEQUENCE [LARGE SCALE GENOMIC DNA]</scope>
    <source>
        <strain evidence="2 3">DSM 8989</strain>
    </source>
</reference>
<dbReference type="Pfam" id="PF13561">
    <property type="entry name" value="adh_short_C2"/>
    <property type="match status" value="1"/>
</dbReference>
<dbReference type="NCBIfam" id="NF005559">
    <property type="entry name" value="PRK07231.1"/>
    <property type="match status" value="1"/>
</dbReference>
<comment type="caution">
    <text evidence="2">The sequence shown here is derived from an EMBL/GenBank/DDBJ whole genome shotgun (WGS) entry which is preliminary data.</text>
</comment>
<dbReference type="CDD" id="cd05233">
    <property type="entry name" value="SDR_c"/>
    <property type="match status" value="1"/>
</dbReference>
<gene>
    <name evidence="2" type="ORF">C450_10693</name>
</gene>
<dbReference type="Gene3D" id="3.40.50.720">
    <property type="entry name" value="NAD(P)-binding Rossmann-like Domain"/>
    <property type="match status" value="1"/>
</dbReference>
<dbReference type="EMBL" id="AOME01000054">
    <property type="protein sequence ID" value="EMA52560.1"/>
    <property type="molecule type" value="Genomic_DNA"/>
</dbReference>
<accession>M0N7C9</accession>
<dbReference type="FunFam" id="3.40.50.720:FF:000084">
    <property type="entry name" value="Short-chain dehydrogenase reductase"/>
    <property type="match status" value="1"/>
</dbReference>
<dbReference type="AlphaFoldDB" id="M0N7C9"/>
<name>M0N7C9_9EURY</name>
<evidence type="ECO:0000313" key="2">
    <source>
        <dbReference type="EMBL" id="EMA52560.1"/>
    </source>
</evidence>
<sequence length="281" mass="29372">MTDIEGVLSNETAVVTGASSGIGRAIAERLAEAGANLVLCSRSNTEIQAVANAITDADTPGRAHGVVCDVTDSGDVDSLIEAAVERFGGIDVLVPNAGGMIDDDALHRIDEDVFEANLDVNLTGQFRTVKAALPVMVDGGGGSIVFMGTANALTGIGLTGYTAAKGGILSLCRLIAAQYGRHGIRANVVSPGTIETEARADEMDVGDRDDERSAREEWLDQYPLGRFGRPDEVADATLFLASERSSFVTGSNLVVDGGLTAGLDQSFHERVYDADEAPTRE</sequence>